<dbReference type="OrthoDB" id="5489286at2"/>
<evidence type="ECO:0000256" key="2">
    <source>
        <dbReference type="ARBA" id="ARBA00022475"/>
    </source>
</evidence>
<gene>
    <name evidence="9" type="primary">ytrF_2</name>
    <name evidence="9" type="ORF">ENSA5_50540</name>
</gene>
<evidence type="ECO:0000313" key="9">
    <source>
        <dbReference type="EMBL" id="PRP92206.1"/>
    </source>
</evidence>
<evidence type="ECO:0000259" key="8">
    <source>
        <dbReference type="Pfam" id="PF02687"/>
    </source>
</evidence>
<feature type="transmembrane region" description="Helical" evidence="7">
    <location>
        <begin position="458"/>
        <end position="479"/>
    </location>
</feature>
<evidence type="ECO:0000256" key="4">
    <source>
        <dbReference type="ARBA" id="ARBA00022989"/>
    </source>
</evidence>
<keyword evidence="4 7" id="KW-1133">Transmembrane helix</keyword>
<comment type="subcellular location">
    <subcellularLocation>
        <location evidence="1">Cell membrane</location>
        <topology evidence="1">Multi-pass membrane protein</topology>
    </subcellularLocation>
</comment>
<evidence type="ECO:0000256" key="6">
    <source>
        <dbReference type="ARBA" id="ARBA00038076"/>
    </source>
</evidence>
<evidence type="ECO:0000256" key="3">
    <source>
        <dbReference type="ARBA" id="ARBA00022692"/>
    </source>
</evidence>
<organism evidence="9 10">
    <name type="scientific">Enhygromyxa salina</name>
    <dbReference type="NCBI Taxonomy" id="215803"/>
    <lineage>
        <taxon>Bacteria</taxon>
        <taxon>Pseudomonadati</taxon>
        <taxon>Myxococcota</taxon>
        <taxon>Polyangia</taxon>
        <taxon>Nannocystales</taxon>
        <taxon>Nannocystaceae</taxon>
        <taxon>Enhygromyxa</taxon>
    </lineage>
</organism>
<comment type="caution">
    <text evidence="9">The sequence shown here is derived from an EMBL/GenBank/DDBJ whole genome shotgun (WGS) entry which is preliminary data.</text>
</comment>
<evidence type="ECO:0000256" key="7">
    <source>
        <dbReference type="SAM" id="Phobius"/>
    </source>
</evidence>
<feature type="transmembrane region" description="Helical" evidence="7">
    <location>
        <begin position="406"/>
        <end position="428"/>
    </location>
</feature>
<dbReference type="PANTHER" id="PTHR30572:SF4">
    <property type="entry name" value="ABC TRANSPORTER PERMEASE YTRF"/>
    <property type="match status" value="1"/>
</dbReference>
<feature type="transmembrane region" description="Helical" evidence="7">
    <location>
        <begin position="21"/>
        <end position="45"/>
    </location>
</feature>
<evidence type="ECO:0000256" key="1">
    <source>
        <dbReference type="ARBA" id="ARBA00004651"/>
    </source>
</evidence>
<feature type="transmembrane region" description="Helical" evidence="7">
    <location>
        <begin position="352"/>
        <end position="385"/>
    </location>
</feature>
<dbReference type="GO" id="GO:0005886">
    <property type="term" value="C:plasma membrane"/>
    <property type="evidence" value="ECO:0007669"/>
    <property type="project" value="UniProtKB-SubCell"/>
</dbReference>
<sequence length="494" mass="54158">MRATRLLRVALDDIKRNRRHFLLASIGVVVGIAAFTFFLALGGGVRKVVLGKIFPLDKLEVVPKSFDVDVSLLRVPLGNEIIDDTKVEQLESIPSVVAVYPKMKLTIPSMVWGGQKLFGNNLRAELVADGVDPELVREDISRHWAFEDFEAEAETWEGWKTLATATPCENNEQCVEQHGEQTYCWGVEQLASWEKAAARAKKRNTEPPAKPLEQPRCRNYIPIIISHHIVELYNGSVRRAHGFPKINPDSAIGFTFDLTFGASMVDASAKDYTYEARGMLVGFSDKAIDLGMTFPVGYVRRLNVEFGDAKAATMFHSAVVEIESKDDVAAVAAAVADLELEVTDTGAEQAALLITIFMMVFGFVSVVIVGIAAVNIMHVFFMLIYERQQELGIMRAVGASRGDIRRIIIGEAAIVGALAGAVGVAMAIGAGRLFDWVSASYIPDFPYKPRTYFDFDPLLLLAAFGFAIGFCVLGAFFPANRAARTDPARVLTGQ</sequence>
<dbReference type="GO" id="GO:0022857">
    <property type="term" value="F:transmembrane transporter activity"/>
    <property type="evidence" value="ECO:0007669"/>
    <property type="project" value="TreeGrafter"/>
</dbReference>
<dbReference type="Proteomes" id="UP000237968">
    <property type="component" value="Unassembled WGS sequence"/>
</dbReference>
<dbReference type="PANTHER" id="PTHR30572">
    <property type="entry name" value="MEMBRANE COMPONENT OF TRANSPORTER-RELATED"/>
    <property type="match status" value="1"/>
</dbReference>
<dbReference type="InterPro" id="IPR003838">
    <property type="entry name" value="ABC3_permease_C"/>
</dbReference>
<accession>A0A2S9XH55</accession>
<dbReference type="Pfam" id="PF02687">
    <property type="entry name" value="FtsX"/>
    <property type="match status" value="1"/>
</dbReference>
<reference evidence="9 10" key="1">
    <citation type="submission" date="2018-03" db="EMBL/GenBank/DDBJ databases">
        <title>Draft Genome Sequences of the Obligatory Marine Myxobacteria Enhygromyxa salina SWB005.</title>
        <authorList>
            <person name="Poehlein A."/>
            <person name="Moghaddam J.A."/>
            <person name="Harms H."/>
            <person name="Alanjari M."/>
            <person name="Koenig G.M."/>
            <person name="Daniel R."/>
            <person name="Schaeberle T.F."/>
        </authorList>
    </citation>
    <scope>NUCLEOTIDE SEQUENCE [LARGE SCALE GENOMIC DNA]</scope>
    <source>
        <strain evidence="9 10">SWB005</strain>
    </source>
</reference>
<name>A0A2S9XH55_9BACT</name>
<keyword evidence="2" id="KW-1003">Cell membrane</keyword>
<protein>
    <submittedName>
        <fullName evidence="9">ABC transporter permease YtrF</fullName>
    </submittedName>
</protein>
<keyword evidence="3 7" id="KW-0812">Transmembrane</keyword>
<keyword evidence="5 7" id="KW-0472">Membrane</keyword>
<dbReference type="AlphaFoldDB" id="A0A2S9XH55"/>
<dbReference type="RefSeq" id="WP_106394299.1">
    <property type="nucleotide sequence ID" value="NZ_PVNK01000219.1"/>
</dbReference>
<evidence type="ECO:0000256" key="5">
    <source>
        <dbReference type="ARBA" id="ARBA00023136"/>
    </source>
</evidence>
<proteinExistence type="inferred from homology"/>
<dbReference type="InterPro" id="IPR050250">
    <property type="entry name" value="Macrolide_Exporter_MacB"/>
</dbReference>
<comment type="similarity">
    <text evidence="6">Belongs to the ABC-4 integral membrane protein family.</text>
</comment>
<dbReference type="EMBL" id="PVNK01000219">
    <property type="protein sequence ID" value="PRP92206.1"/>
    <property type="molecule type" value="Genomic_DNA"/>
</dbReference>
<evidence type="ECO:0000313" key="10">
    <source>
        <dbReference type="Proteomes" id="UP000237968"/>
    </source>
</evidence>
<keyword evidence="10" id="KW-1185">Reference proteome</keyword>
<feature type="domain" description="ABC3 transporter permease C-terminal" evidence="8">
    <location>
        <begin position="363"/>
        <end position="487"/>
    </location>
</feature>